<comment type="caution">
    <text evidence="2">The sequence shown here is derived from an EMBL/GenBank/DDBJ whole genome shotgun (WGS) entry which is preliminary data.</text>
</comment>
<proteinExistence type="predicted"/>
<dbReference type="AlphaFoldDB" id="A0A855X4A0"/>
<evidence type="ECO:0000313" key="3">
    <source>
        <dbReference type="Proteomes" id="UP000250918"/>
    </source>
</evidence>
<dbReference type="Proteomes" id="UP000250918">
    <property type="component" value="Unassembled WGS sequence"/>
</dbReference>
<organism evidence="2 3">
    <name type="scientific">candidate division GN15 bacterium</name>
    <dbReference type="NCBI Taxonomy" id="2072418"/>
    <lineage>
        <taxon>Bacteria</taxon>
        <taxon>candidate division GN15</taxon>
    </lineage>
</organism>
<protein>
    <submittedName>
        <fullName evidence="2">Uncharacterized protein</fullName>
    </submittedName>
</protein>
<sequence length="133" mass="14432">MRRIIIVIPTLTLSFLLAFACGDSGSTNEFDYDKPLGIDTVLARDTLALHDSVRVVYTYPSGCNHLKSLTYSLSGDTVSILLMWNYYYHGAPCAHGSGVDTASLSLNFSSPRGYKIAYVKPDSTSVSLGVTVQ</sequence>
<feature type="signal peptide" evidence="1">
    <location>
        <begin position="1"/>
        <end position="20"/>
    </location>
</feature>
<reference evidence="2 3" key="1">
    <citation type="journal article" date="2018" name="ISME J.">
        <title>A methanotrophic archaeon couples anaerobic oxidation of methane to Fe(III) reduction.</title>
        <authorList>
            <person name="Cai C."/>
            <person name="Leu A.O."/>
            <person name="Xie G.J."/>
            <person name="Guo J."/>
            <person name="Feng Y."/>
            <person name="Zhao J.X."/>
            <person name="Tyson G.W."/>
            <person name="Yuan Z."/>
            <person name="Hu S."/>
        </authorList>
    </citation>
    <scope>NUCLEOTIDE SEQUENCE [LARGE SCALE GENOMIC DNA]</scope>
    <source>
        <strain evidence="2">FeB_12</strain>
    </source>
</reference>
<accession>A0A855X4A0</accession>
<evidence type="ECO:0000313" key="2">
    <source>
        <dbReference type="EMBL" id="PWB70447.1"/>
    </source>
</evidence>
<feature type="chain" id="PRO_5032672674" evidence="1">
    <location>
        <begin position="21"/>
        <end position="133"/>
    </location>
</feature>
<evidence type="ECO:0000256" key="1">
    <source>
        <dbReference type="SAM" id="SignalP"/>
    </source>
</evidence>
<keyword evidence="1" id="KW-0732">Signal</keyword>
<dbReference type="EMBL" id="PQAP01000143">
    <property type="protein sequence ID" value="PWB70447.1"/>
    <property type="molecule type" value="Genomic_DNA"/>
</dbReference>
<dbReference type="PROSITE" id="PS51257">
    <property type="entry name" value="PROKAR_LIPOPROTEIN"/>
    <property type="match status" value="1"/>
</dbReference>
<name>A0A855X4A0_9BACT</name>
<gene>
    <name evidence="2" type="ORF">C3F09_09045</name>
</gene>